<evidence type="ECO:0000256" key="1">
    <source>
        <dbReference type="ARBA" id="ARBA00004651"/>
    </source>
</evidence>
<dbReference type="EMBL" id="BNJK01000002">
    <property type="protein sequence ID" value="GHO97783.1"/>
    <property type="molecule type" value="Genomic_DNA"/>
</dbReference>
<dbReference type="Proteomes" id="UP000597444">
    <property type="component" value="Unassembled WGS sequence"/>
</dbReference>
<name>A0A8J3ISG6_9CHLR</name>
<gene>
    <name evidence="9" type="ORF">KSF_078310</name>
</gene>
<dbReference type="PANTHER" id="PTHR23517">
    <property type="entry name" value="RESISTANCE PROTEIN MDTM, PUTATIVE-RELATED-RELATED"/>
    <property type="match status" value="1"/>
</dbReference>
<dbReference type="SUPFAM" id="SSF103473">
    <property type="entry name" value="MFS general substrate transporter"/>
    <property type="match status" value="1"/>
</dbReference>
<feature type="transmembrane region" description="Helical" evidence="7">
    <location>
        <begin position="40"/>
        <end position="63"/>
    </location>
</feature>
<dbReference type="InterPro" id="IPR050171">
    <property type="entry name" value="MFS_Transporters"/>
</dbReference>
<feature type="transmembrane region" description="Helical" evidence="7">
    <location>
        <begin position="69"/>
        <end position="92"/>
    </location>
</feature>
<comment type="caution">
    <text evidence="9">The sequence shown here is derived from an EMBL/GenBank/DDBJ whole genome shotgun (WGS) entry which is preliminary data.</text>
</comment>
<evidence type="ECO:0000256" key="5">
    <source>
        <dbReference type="ARBA" id="ARBA00022989"/>
    </source>
</evidence>
<keyword evidence="6 7" id="KW-0472">Membrane</keyword>
<sequence length="475" mass="51106">MMQKVLEKIALSPKEDDEVQSSLDRQGRARSWLRQRRISIAANISSMLLLRIASRISFMLMSFYLGERFASTTAVVCVLEAFYISEFLLAPIVGSLSDRLGRKLFLLLAPVTGAVAAAFLMSGALSSSHTVTHHFNLHLLGILVLILVGRLIEGATTAINAPASLGYITDLTVGSEQLRTRVMTIFEIATVGGLAIAIPLGGKVSSMLGLWGFIVVMALHALNFLLVAFGVKESVQRVTRTHRHGAMRESLHLLRDKHIFTFLPAWLAINTLVGAWITLFTLVLTYPAPAADLRFPGQLLYGGWSKETASYMLGGLSLLLLLGMGVWTVIIPRIRRTSAMLIALAGLALCIISLSIINGLADNLAHLSGNGLLIAYGLVPLVMLGVFLLSGFPPAALNQMAAIADARAGQRGAVMGLYSVVLGIGQFMGGFAGGVAIDLGGFYGLMIFSALLSLLSLASVLYMRIHKHDMIYNKD</sequence>
<keyword evidence="10" id="KW-1185">Reference proteome</keyword>
<dbReference type="AlphaFoldDB" id="A0A8J3ISG6"/>
<feature type="transmembrane region" description="Helical" evidence="7">
    <location>
        <begin position="208"/>
        <end position="231"/>
    </location>
</feature>
<feature type="transmembrane region" description="Helical" evidence="7">
    <location>
        <begin position="443"/>
        <end position="465"/>
    </location>
</feature>
<dbReference type="PROSITE" id="PS50850">
    <property type="entry name" value="MFS"/>
    <property type="match status" value="1"/>
</dbReference>
<feature type="domain" description="Major facilitator superfamily (MFS) profile" evidence="8">
    <location>
        <begin position="38"/>
        <end position="468"/>
    </location>
</feature>
<dbReference type="Gene3D" id="1.20.1250.20">
    <property type="entry name" value="MFS general substrate transporter like domains"/>
    <property type="match status" value="1"/>
</dbReference>
<evidence type="ECO:0000256" key="6">
    <source>
        <dbReference type="ARBA" id="ARBA00023136"/>
    </source>
</evidence>
<evidence type="ECO:0000256" key="3">
    <source>
        <dbReference type="ARBA" id="ARBA00022475"/>
    </source>
</evidence>
<feature type="transmembrane region" description="Helical" evidence="7">
    <location>
        <begin position="341"/>
        <end position="361"/>
    </location>
</feature>
<evidence type="ECO:0000313" key="10">
    <source>
        <dbReference type="Proteomes" id="UP000597444"/>
    </source>
</evidence>
<protein>
    <recommendedName>
        <fullName evidence="8">Major facilitator superfamily (MFS) profile domain-containing protein</fullName>
    </recommendedName>
</protein>
<evidence type="ECO:0000259" key="8">
    <source>
        <dbReference type="PROSITE" id="PS50850"/>
    </source>
</evidence>
<dbReference type="InterPro" id="IPR036259">
    <property type="entry name" value="MFS_trans_sf"/>
</dbReference>
<evidence type="ECO:0000256" key="7">
    <source>
        <dbReference type="SAM" id="Phobius"/>
    </source>
</evidence>
<comment type="subcellular location">
    <subcellularLocation>
        <location evidence="1">Cell membrane</location>
        <topology evidence="1">Multi-pass membrane protein</topology>
    </subcellularLocation>
</comment>
<feature type="transmembrane region" description="Helical" evidence="7">
    <location>
        <begin position="137"/>
        <end position="161"/>
    </location>
</feature>
<evidence type="ECO:0000256" key="4">
    <source>
        <dbReference type="ARBA" id="ARBA00022692"/>
    </source>
</evidence>
<keyword evidence="2" id="KW-0813">Transport</keyword>
<feature type="transmembrane region" description="Helical" evidence="7">
    <location>
        <begin position="413"/>
        <end position="437"/>
    </location>
</feature>
<keyword evidence="3" id="KW-1003">Cell membrane</keyword>
<evidence type="ECO:0000313" key="9">
    <source>
        <dbReference type="EMBL" id="GHO97783.1"/>
    </source>
</evidence>
<reference evidence="9" key="1">
    <citation type="submission" date="2020-10" db="EMBL/GenBank/DDBJ databases">
        <title>Taxonomic study of unclassified bacteria belonging to the class Ktedonobacteria.</title>
        <authorList>
            <person name="Yabe S."/>
            <person name="Wang C.M."/>
            <person name="Zheng Y."/>
            <person name="Sakai Y."/>
            <person name="Cavaletti L."/>
            <person name="Monciardini P."/>
            <person name="Donadio S."/>
        </authorList>
    </citation>
    <scope>NUCLEOTIDE SEQUENCE</scope>
    <source>
        <strain evidence="9">ID150040</strain>
    </source>
</reference>
<feature type="transmembrane region" description="Helical" evidence="7">
    <location>
        <begin position="308"/>
        <end position="329"/>
    </location>
</feature>
<evidence type="ECO:0000256" key="2">
    <source>
        <dbReference type="ARBA" id="ARBA00022448"/>
    </source>
</evidence>
<feature type="transmembrane region" description="Helical" evidence="7">
    <location>
        <begin position="104"/>
        <end position="125"/>
    </location>
</feature>
<keyword evidence="4 7" id="KW-0812">Transmembrane</keyword>
<dbReference type="InterPro" id="IPR011701">
    <property type="entry name" value="MFS"/>
</dbReference>
<feature type="transmembrane region" description="Helical" evidence="7">
    <location>
        <begin position="182"/>
        <end position="202"/>
    </location>
</feature>
<feature type="transmembrane region" description="Helical" evidence="7">
    <location>
        <begin position="265"/>
        <end position="288"/>
    </location>
</feature>
<dbReference type="GO" id="GO:0005886">
    <property type="term" value="C:plasma membrane"/>
    <property type="evidence" value="ECO:0007669"/>
    <property type="project" value="UniProtKB-SubCell"/>
</dbReference>
<keyword evidence="5 7" id="KW-1133">Transmembrane helix</keyword>
<dbReference type="Pfam" id="PF07690">
    <property type="entry name" value="MFS_1"/>
    <property type="match status" value="1"/>
</dbReference>
<dbReference type="GO" id="GO:0022857">
    <property type="term" value="F:transmembrane transporter activity"/>
    <property type="evidence" value="ECO:0007669"/>
    <property type="project" value="InterPro"/>
</dbReference>
<proteinExistence type="predicted"/>
<feature type="transmembrane region" description="Helical" evidence="7">
    <location>
        <begin position="373"/>
        <end position="392"/>
    </location>
</feature>
<accession>A0A8J3ISG6</accession>
<dbReference type="InterPro" id="IPR020846">
    <property type="entry name" value="MFS_dom"/>
</dbReference>
<organism evidence="9 10">
    <name type="scientific">Reticulibacter mediterranei</name>
    <dbReference type="NCBI Taxonomy" id="2778369"/>
    <lineage>
        <taxon>Bacteria</taxon>
        <taxon>Bacillati</taxon>
        <taxon>Chloroflexota</taxon>
        <taxon>Ktedonobacteria</taxon>
        <taxon>Ktedonobacterales</taxon>
        <taxon>Reticulibacteraceae</taxon>
        <taxon>Reticulibacter</taxon>
    </lineage>
</organism>